<sequence length="482" mass="55468">MTNERIYSLSKFNKYENGFILAIALIASIYFTFISYPGFLYSDSFARWNFVKLLMSDTQLEGNAKNWLTVVPALFMALCYRITDNIGAFTLIQSFLFFFTGLHLVKEIRNNVESTVLISLLYVTFPIFAIFSVYHATDIFVVIGCNMILVSTFRQMRNGRHDNLYLYSLLTFIAFVFIFGFRQNALSMIPMFALLCFFLYRKIRSKSIVIVQTVALVLSLIGISVTPHIMNIYKYDVSAVGTGWEIISAIKLMKDANDPAYEKYSAYLDYLGNTKLAVEQNQDTSIWGAYTGDKLSLDLAATPENASRIKRDYLNLALDKQKFFLVNKINFIKRSLGIGHDLGSAILLENDHTEMGMMKEYGVSDTLMRREMYQDYKSFVSDYPIIKKPYALFLIDLILLGVASLIYRNKTKLFPYYMIYGFAVFYYLGFLITTQSHEFRYFFPSMFFIVLISSSLVIDTIITVVKNAVIKLRTTNKLEEAK</sequence>
<feature type="transmembrane region" description="Helical" evidence="1">
    <location>
        <begin position="125"/>
        <end position="150"/>
    </location>
</feature>
<dbReference type="Proteomes" id="UP000215509">
    <property type="component" value="Unassembled WGS sequence"/>
</dbReference>
<keyword evidence="1" id="KW-0472">Membrane</keyword>
<feature type="transmembrane region" description="Helical" evidence="1">
    <location>
        <begin position="162"/>
        <end position="179"/>
    </location>
</feature>
<reference evidence="2 3" key="1">
    <citation type="submission" date="2017-07" db="EMBL/GenBank/DDBJ databases">
        <title>Genome sequencing and assembly of Paenibacillus rigui.</title>
        <authorList>
            <person name="Mayilraj S."/>
        </authorList>
    </citation>
    <scope>NUCLEOTIDE SEQUENCE [LARGE SCALE GENOMIC DNA]</scope>
    <source>
        <strain evidence="2 3">JCM 16352</strain>
    </source>
</reference>
<feature type="transmembrane region" description="Helical" evidence="1">
    <location>
        <begin position="208"/>
        <end position="230"/>
    </location>
</feature>
<feature type="transmembrane region" description="Helical" evidence="1">
    <location>
        <begin position="20"/>
        <end position="42"/>
    </location>
</feature>
<feature type="transmembrane region" description="Helical" evidence="1">
    <location>
        <begin position="390"/>
        <end position="407"/>
    </location>
</feature>
<accession>A0A229UKN2</accession>
<protein>
    <recommendedName>
        <fullName evidence="4">Glycosyltransferase RgtA/B/C/D-like domain-containing protein</fullName>
    </recommendedName>
</protein>
<feature type="transmembrane region" description="Helical" evidence="1">
    <location>
        <begin position="414"/>
        <end position="435"/>
    </location>
</feature>
<gene>
    <name evidence="2" type="ORF">CF651_22855</name>
</gene>
<keyword evidence="1" id="KW-0812">Transmembrane</keyword>
<feature type="transmembrane region" description="Helical" evidence="1">
    <location>
        <begin position="86"/>
        <end position="105"/>
    </location>
</feature>
<feature type="transmembrane region" description="Helical" evidence="1">
    <location>
        <begin position="441"/>
        <end position="465"/>
    </location>
</feature>
<evidence type="ECO:0000256" key="1">
    <source>
        <dbReference type="SAM" id="Phobius"/>
    </source>
</evidence>
<name>A0A229UKN2_9BACL</name>
<organism evidence="2 3">
    <name type="scientific">Paenibacillus rigui</name>
    <dbReference type="NCBI Taxonomy" id="554312"/>
    <lineage>
        <taxon>Bacteria</taxon>
        <taxon>Bacillati</taxon>
        <taxon>Bacillota</taxon>
        <taxon>Bacilli</taxon>
        <taxon>Bacillales</taxon>
        <taxon>Paenibacillaceae</taxon>
        <taxon>Paenibacillus</taxon>
    </lineage>
</organism>
<dbReference type="EMBL" id="NMQW01000036">
    <property type="protein sequence ID" value="OXM83956.1"/>
    <property type="molecule type" value="Genomic_DNA"/>
</dbReference>
<dbReference type="RefSeq" id="WP_094017202.1">
    <property type="nucleotide sequence ID" value="NZ_NMQW01000036.1"/>
</dbReference>
<evidence type="ECO:0000313" key="2">
    <source>
        <dbReference type="EMBL" id="OXM83956.1"/>
    </source>
</evidence>
<dbReference type="AlphaFoldDB" id="A0A229UKN2"/>
<comment type="caution">
    <text evidence="2">The sequence shown here is derived from an EMBL/GenBank/DDBJ whole genome shotgun (WGS) entry which is preliminary data.</text>
</comment>
<feature type="transmembrane region" description="Helical" evidence="1">
    <location>
        <begin position="185"/>
        <end position="201"/>
    </location>
</feature>
<dbReference type="OrthoDB" id="2078423at2"/>
<keyword evidence="1" id="KW-1133">Transmembrane helix</keyword>
<proteinExistence type="predicted"/>
<evidence type="ECO:0000313" key="3">
    <source>
        <dbReference type="Proteomes" id="UP000215509"/>
    </source>
</evidence>
<evidence type="ECO:0008006" key="4">
    <source>
        <dbReference type="Google" id="ProtNLM"/>
    </source>
</evidence>
<keyword evidence="3" id="KW-1185">Reference proteome</keyword>